<evidence type="ECO:0000313" key="2">
    <source>
        <dbReference type="EMBL" id="KAG9267865.1"/>
    </source>
</evidence>
<feature type="region of interest" description="Disordered" evidence="1">
    <location>
        <begin position="35"/>
        <end position="54"/>
    </location>
</feature>
<proteinExistence type="predicted"/>
<comment type="caution">
    <text evidence="2">The sequence shown here is derived from an EMBL/GenBank/DDBJ whole genome shotgun (WGS) entry which is preliminary data.</text>
</comment>
<dbReference type="Proteomes" id="UP000752171">
    <property type="component" value="Unassembled WGS sequence"/>
</dbReference>
<organism evidence="2 3">
    <name type="scientific">Astyanax mexicanus</name>
    <name type="common">Blind cave fish</name>
    <name type="synonym">Astyanax fasciatus mexicanus</name>
    <dbReference type="NCBI Taxonomy" id="7994"/>
    <lineage>
        <taxon>Eukaryota</taxon>
        <taxon>Metazoa</taxon>
        <taxon>Chordata</taxon>
        <taxon>Craniata</taxon>
        <taxon>Vertebrata</taxon>
        <taxon>Euteleostomi</taxon>
        <taxon>Actinopterygii</taxon>
        <taxon>Neopterygii</taxon>
        <taxon>Teleostei</taxon>
        <taxon>Ostariophysi</taxon>
        <taxon>Characiformes</taxon>
        <taxon>Characoidei</taxon>
        <taxon>Acestrorhamphidae</taxon>
        <taxon>Acestrorhamphinae</taxon>
        <taxon>Astyanax</taxon>
    </lineage>
</organism>
<dbReference type="AlphaFoldDB" id="A0A8T2LD48"/>
<accession>A0A8T2LD48</accession>
<protein>
    <submittedName>
        <fullName evidence="2">Uncharacterized protein</fullName>
    </submittedName>
</protein>
<evidence type="ECO:0000313" key="3">
    <source>
        <dbReference type="Proteomes" id="UP000752171"/>
    </source>
</evidence>
<evidence type="ECO:0000256" key="1">
    <source>
        <dbReference type="SAM" id="MobiDB-lite"/>
    </source>
</evidence>
<name>A0A8T2LD48_ASTMX</name>
<dbReference type="EMBL" id="JAICCE010000015">
    <property type="protein sequence ID" value="KAG9267865.1"/>
    <property type="molecule type" value="Genomic_DNA"/>
</dbReference>
<feature type="compositionally biased region" description="Basic and acidic residues" evidence="1">
    <location>
        <begin position="1"/>
        <end position="11"/>
    </location>
</feature>
<gene>
    <name evidence="2" type="ORF">AMEX_G18737</name>
</gene>
<feature type="region of interest" description="Disordered" evidence="1">
    <location>
        <begin position="1"/>
        <end position="21"/>
    </location>
</feature>
<sequence>MALSRDTRDGSVEMDGSVRNGSLLVLNGLDSRTVTKKEEPKERKIIRKKPQEEPSILLVKTRVSGEKE</sequence>
<reference evidence="2 3" key="1">
    <citation type="submission" date="2021-07" db="EMBL/GenBank/DDBJ databases">
        <authorList>
            <person name="Imarazene B."/>
            <person name="Zahm M."/>
            <person name="Klopp C."/>
            <person name="Cabau C."/>
            <person name="Beille S."/>
            <person name="Jouanno E."/>
            <person name="Castinel A."/>
            <person name="Lluch J."/>
            <person name="Gil L."/>
            <person name="Kuchtly C."/>
            <person name="Lopez Roques C."/>
            <person name="Donnadieu C."/>
            <person name="Parrinello H."/>
            <person name="Journot L."/>
            <person name="Du K."/>
            <person name="Schartl M."/>
            <person name="Retaux S."/>
            <person name="Guiguen Y."/>
        </authorList>
    </citation>
    <scope>NUCLEOTIDE SEQUENCE [LARGE SCALE GENOMIC DNA]</scope>
    <source>
        <strain evidence="2">Pach_M1</strain>
        <tissue evidence="2">Testis</tissue>
    </source>
</reference>